<evidence type="ECO:0000256" key="12">
    <source>
        <dbReference type="SAM" id="SignalP"/>
    </source>
</evidence>
<evidence type="ECO:0000256" key="5">
    <source>
        <dbReference type="ARBA" id="ARBA00022729"/>
    </source>
</evidence>
<feature type="signal peptide" evidence="12">
    <location>
        <begin position="1"/>
        <end position="18"/>
    </location>
</feature>
<dbReference type="PANTHER" id="PTHR30069:SF29">
    <property type="entry name" value="HEMOGLOBIN AND HEMOGLOBIN-HAPTOGLOBIN-BINDING PROTEIN 1-RELATED"/>
    <property type="match status" value="1"/>
</dbReference>
<evidence type="ECO:0000313" key="16">
    <source>
        <dbReference type="Proteomes" id="UP000515514"/>
    </source>
</evidence>
<keyword evidence="16" id="KW-1185">Reference proteome</keyword>
<proteinExistence type="inferred from homology"/>
<dbReference type="InterPro" id="IPR012910">
    <property type="entry name" value="Plug_dom"/>
</dbReference>
<dbReference type="RefSeq" id="WP_186991675.1">
    <property type="nucleotide sequence ID" value="NZ_CP052909.1"/>
</dbReference>
<name>A0A7G8PTG7_9FLAO</name>
<dbReference type="Gene3D" id="2.40.170.20">
    <property type="entry name" value="TonB-dependent receptor, beta-barrel domain"/>
    <property type="match status" value="1"/>
</dbReference>
<accession>A0A7G8PTG7</accession>
<evidence type="ECO:0000259" key="14">
    <source>
        <dbReference type="Pfam" id="PF07715"/>
    </source>
</evidence>
<dbReference type="GO" id="GO:0009279">
    <property type="term" value="C:cell outer membrane"/>
    <property type="evidence" value="ECO:0007669"/>
    <property type="project" value="UniProtKB-SubCell"/>
</dbReference>
<keyword evidence="5 12" id="KW-0732">Signal</keyword>
<dbReference type="KEGG" id="alti:ALE3EI_1060"/>
<keyword evidence="6 11" id="KW-0798">TonB box</keyword>
<evidence type="ECO:0000313" key="15">
    <source>
        <dbReference type="EMBL" id="QNJ97633.1"/>
    </source>
</evidence>
<evidence type="ECO:0000256" key="3">
    <source>
        <dbReference type="ARBA" id="ARBA00022452"/>
    </source>
</evidence>
<comment type="subcellular location">
    <subcellularLocation>
        <location evidence="1 10">Cell outer membrane</location>
        <topology evidence="1 10">Multi-pass membrane protein</topology>
    </subcellularLocation>
</comment>
<feature type="domain" description="TonB-dependent receptor plug" evidence="14">
    <location>
        <begin position="112"/>
        <end position="219"/>
    </location>
</feature>
<keyword evidence="4 10" id="KW-0812">Transmembrane</keyword>
<evidence type="ECO:0000256" key="10">
    <source>
        <dbReference type="PROSITE-ProRule" id="PRU01360"/>
    </source>
</evidence>
<dbReference type="Proteomes" id="UP000515514">
    <property type="component" value="Chromosome"/>
</dbReference>
<protein>
    <submittedName>
        <fullName evidence="15">TonB-dependent receptor</fullName>
    </submittedName>
</protein>
<evidence type="ECO:0000256" key="7">
    <source>
        <dbReference type="ARBA" id="ARBA00023136"/>
    </source>
</evidence>
<evidence type="ECO:0000256" key="1">
    <source>
        <dbReference type="ARBA" id="ARBA00004571"/>
    </source>
</evidence>
<dbReference type="SUPFAM" id="SSF56935">
    <property type="entry name" value="Porins"/>
    <property type="match status" value="1"/>
</dbReference>
<reference evidence="15 16" key="1">
    <citation type="submission" date="2020-04" db="EMBL/GenBank/DDBJ databases">
        <title>Genome sequence of Altibacter aquimarinus strain ALE3EI.</title>
        <authorList>
            <person name="Oh H.-M."/>
            <person name="Jang D."/>
        </authorList>
    </citation>
    <scope>NUCLEOTIDE SEQUENCE [LARGE SCALE GENOMIC DNA]</scope>
    <source>
        <strain evidence="15 16">ALE3EI</strain>
    </source>
</reference>
<dbReference type="EMBL" id="CP052909">
    <property type="protein sequence ID" value="QNJ97633.1"/>
    <property type="molecule type" value="Genomic_DNA"/>
</dbReference>
<dbReference type="Gene3D" id="2.170.130.10">
    <property type="entry name" value="TonB-dependent receptor, plug domain"/>
    <property type="match status" value="1"/>
</dbReference>
<feature type="domain" description="TonB-dependent receptor-like beta-barrel" evidence="13">
    <location>
        <begin position="343"/>
        <end position="773"/>
    </location>
</feature>
<evidence type="ECO:0000259" key="13">
    <source>
        <dbReference type="Pfam" id="PF00593"/>
    </source>
</evidence>
<dbReference type="Pfam" id="PF00593">
    <property type="entry name" value="TonB_dep_Rec_b-barrel"/>
    <property type="match status" value="1"/>
</dbReference>
<gene>
    <name evidence="15" type="ORF">ALE3EI_1060</name>
</gene>
<dbReference type="GO" id="GO:0044718">
    <property type="term" value="P:siderophore transmembrane transport"/>
    <property type="evidence" value="ECO:0007669"/>
    <property type="project" value="TreeGrafter"/>
</dbReference>
<dbReference type="Pfam" id="PF07715">
    <property type="entry name" value="Plug"/>
    <property type="match status" value="1"/>
</dbReference>
<evidence type="ECO:0000256" key="11">
    <source>
        <dbReference type="RuleBase" id="RU003357"/>
    </source>
</evidence>
<evidence type="ECO:0000256" key="8">
    <source>
        <dbReference type="ARBA" id="ARBA00023170"/>
    </source>
</evidence>
<keyword evidence="2 10" id="KW-0813">Transport</keyword>
<dbReference type="InterPro" id="IPR039426">
    <property type="entry name" value="TonB-dep_rcpt-like"/>
</dbReference>
<evidence type="ECO:0000256" key="4">
    <source>
        <dbReference type="ARBA" id="ARBA00022692"/>
    </source>
</evidence>
<dbReference type="InterPro" id="IPR036942">
    <property type="entry name" value="Beta-barrel_TonB_sf"/>
</dbReference>
<keyword evidence="3 10" id="KW-1134">Transmembrane beta strand</keyword>
<comment type="similarity">
    <text evidence="10 11">Belongs to the TonB-dependent receptor family.</text>
</comment>
<keyword evidence="7 10" id="KW-0472">Membrane</keyword>
<evidence type="ECO:0000256" key="6">
    <source>
        <dbReference type="ARBA" id="ARBA00023077"/>
    </source>
</evidence>
<keyword evidence="9 10" id="KW-0998">Cell outer membrane</keyword>
<organism evidence="15 16">
    <name type="scientific">Constantimarinum furrinae</name>
    <dbReference type="NCBI Taxonomy" id="2562285"/>
    <lineage>
        <taxon>Bacteria</taxon>
        <taxon>Pseudomonadati</taxon>
        <taxon>Bacteroidota</taxon>
        <taxon>Flavobacteriia</taxon>
        <taxon>Flavobacteriales</taxon>
        <taxon>Flavobacteriaceae</taxon>
        <taxon>Altibacter/Constantimarinum group</taxon>
        <taxon>Constantimarinum</taxon>
    </lineage>
</organism>
<dbReference type="CDD" id="cd01347">
    <property type="entry name" value="ligand_gated_channel"/>
    <property type="match status" value="1"/>
</dbReference>
<evidence type="ECO:0000256" key="2">
    <source>
        <dbReference type="ARBA" id="ARBA00022448"/>
    </source>
</evidence>
<dbReference type="PROSITE" id="PS52016">
    <property type="entry name" value="TONB_DEPENDENT_REC_3"/>
    <property type="match status" value="1"/>
</dbReference>
<evidence type="ECO:0000256" key="9">
    <source>
        <dbReference type="ARBA" id="ARBA00023237"/>
    </source>
</evidence>
<dbReference type="InterPro" id="IPR037066">
    <property type="entry name" value="Plug_dom_sf"/>
</dbReference>
<dbReference type="AlphaFoldDB" id="A0A7G8PTG7"/>
<keyword evidence="8 15" id="KW-0675">Receptor</keyword>
<dbReference type="InterPro" id="IPR000531">
    <property type="entry name" value="Beta-barrel_TonB"/>
</dbReference>
<sequence>MRIPLLLLAILLSFKISAQQIQVIEADTGLPISGAALFNADKSKSGITDFDGMVDISNFSNDETITFQHISHSSISLSKAQILQAGNLVYMDTIASTLDEVVVSVAKFGQLKRDIPQQIVTLSSEDVLFGNPQTAADLLESSGQVYVQKSQLGGGSPLIRGFSTNRLLITVDGVRFNTAIFRAGNVQNVISIDPFAIERTEVILGPGNVVYGSDAIGGVMNFTTKKPKFSFEEGVSYSGNTTGRYASANNEKTGHIDFNIGLKEWAFLTSVTFSDFDDLKMGKHGPEDYLRPQYAETINGEDVVLQNPDPRVQVPTGYNQINTMQKIRFMPSTHWDFNLGLFYTTTSDYPRYDRLIRKRGDDLRAAEWYYGPQEWMSGNLQITNKMDSGLYDQSLITLSYQQFKESRNDREFDAVTLFQTQEKVDAYSVGIDLTKKLNSVSLFYGVEGVHNKVTSSGSQTDITSGISMTDASRYPDGSTWSSYALYGSLQWKLADDLSFQGGLRYNHIILEATFDPAIYDFPFEDANVDTGALTGSAGLTWQASEILGWKLNFGTAFRAPNIDDVGKIFDSEPGSVVVPNPDLKPEYAYNGELGVTLNFNNVLKLDLATYYTQLEDALVRRDFNLNGVTEIEYQGELSRVQAIQNAAKAEVYGFEAGLELNFCEDLQLTSQYNITDGFEEDDNGDRNPIRHAAPQFGNTHLIWTWKKLKLDAFAEYNGQFDFEDLAPSQAANDFLYAKDSNGNPYSPKWYTLNIGAQYELTSDLQLNAVLENLTDQRYRPYSSGIAAAGLNLIVAASYSF</sequence>
<dbReference type="GO" id="GO:0015344">
    <property type="term" value="F:siderophore uptake transmembrane transporter activity"/>
    <property type="evidence" value="ECO:0007669"/>
    <property type="project" value="TreeGrafter"/>
</dbReference>
<feature type="chain" id="PRO_5028835914" evidence="12">
    <location>
        <begin position="19"/>
        <end position="800"/>
    </location>
</feature>
<dbReference type="PANTHER" id="PTHR30069">
    <property type="entry name" value="TONB-DEPENDENT OUTER MEMBRANE RECEPTOR"/>
    <property type="match status" value="1"/>
</dbReference>